<dbReference type="EMBL" id="CP080590">
    <property type="protein sequence ID" value="QYO77368.1"/>
    <property type="molecule type" value="Genomic_DNA"/>
</dbReference>
<dbReference type="PANTHER" id="PTHR11904:SF9">
    <property type="entry name" value="PURINE NUCLEOSIDE PHOSPHORYLASE-RELATED"/>
    <property type="match status" value="1"/>
</dbReference>
<reference evidence="7 8" key="1">
    <citation type="submission" date="2021-08" db="EMBL/GenBank/DDBJ databases">
        <title>Devosia salina sp. nov., isolated from the South China Sea sediment.</title>
        <authorList>
            <person name="Zhou Z."/>
        </authorList>
    </citation>
    <scope>NUCLEOTIDE SEQUENCE [LARGE SCALE GENOMIC DNA]</scope>
    <source>
        <strain evidence="7 8">SCS-3</strain>
    </source>
</reference>
<comment type="similarity">
    <text evidence="2 5">Belongs to the PNP/MTAP phosphorylase family.</text>
</comment>
<dbReference type="SUPFAM" id="SSF53167">
    <property type="entry name" value="Purine and uridine phosphorylases"/>
    <property type="match status" value="1"/>
</dbReference>
<keyword evidence="3 5" id="KW-0328">Glycosyltransferase</keyword>
<sequence length="264" mass="28156">MTKAAKTIRKIAGSEPIAAALVLGSGLSAIGELMEDRIAIPYSELKGFPGGGVSGHGRDLLIGHMGGKRIAVLTGREHYYEHGNASAMRPALEALADLGAETLLLTNSAGSVDQRFAPGDLMLIADHINYAGMNPLIGEPTDRRFVNMVNCYDLDLRAKATTLAQRFDYALGEGVYLWYSGPSFETVAEIQMAMRLGANAVGMSTAPEVILGRFLGMKVWACSSITNMGAGLSSENISHEHTKLMAAHGAEKLKRLIPALVEEL</sequence>
<dbReference type="RefSeq" id="WP_220305825.1">
    <property type="nucleotide sequence ID" value="NZ_CP080590.1"/>
</dbReference>
<dbReference type="InterPro" id="IPR000845">
    <property type="entry name" value="Nucleoside_phosphorylase_d"/>
</dbReference>
<evidence type="ECO:0000313" key="7">
    <source>
        <dbReference type="EMBL" id="QYO77368.1"/>
    </source>
</evidence>
<evidence type="ECO:0000256" key="3">
    <source>
        <dbReference type="ARBA" id="ARBA00022676"/>
    </source>
</evidence>
<dbReference type="Gene3D" id="3.40.50.1580">
    <property type="entry name" value="Nucleoside phosphorylase domain"/>
    <property type="match status" value="1"/>
</dbReference>
<keyword evidence="8" id="KW-1185">Reference proteome</keyword>
<dbReference type="NCBIfam" id="TIGR01697">
    <property type="entry name" value="PNPH-PUNA-XAPA"/>
    <property type="match status" value="1"/>
</dbReference>
<proteinExistence type="inferred from homology"/>
<dbReference type="EC" id="2.4.2.1" evidence="5"/>
<dbReference type="GO" id="GO:0004731">
    <property type="term" value="F:purine-nucleoside phosphorylase activity"/>
    <property type="evidence" value="ECO:0007669"/>
    <property type="project" value="UniProtKB-EC"/>
</dbReference>
<dbReference type="InterPro" id="IPR011268">
    <property type="entry name" value="Purine_phosphorylase"/>
</dbReference>
<gene>
    <name evidence="7" type="ORF">K1X15_01950</name>
</gene>
<keyword evidence="4 5" id="KW-0808">Transferase</keyword>
<dbReference type="PANTHER" id="PTHR11904">
    <property type="entry name" value="METHYLTHIOADENOSINE/PURINE NUCLEOSIDE PHOSPHORYLASE"/>
    <property type="match status" value="1"/>
</dbReference>
<dbReference type="InterPro" id="IPR035994">
    <property type="entry name" value="Nucleoside_phosphorylase_sf"/>
</dbReference>
<evidence type="ECO:0000256" key="4">
    <source>
        <dbReference type="ARBA" id="ARBA00022679"/>
    </source>
</evidence>
<comment type="function">
    <text evidence="5">The purine nucleoside phosphorylases catalyze the phosphorolytic breakdown of the N-glycosidic bond in the beta-(deoxy)ribonucleoside molecules, with the formation of the corresponding free purine bases and pentose-1-phosphate.</text>
</comment>
<evidence type="ECO:0000256" key="2">
    <source>
        <dbReference type="ARBA" id="ARBA00006751"/>
    </source>
</evidence>
<evidence type="ECO:0000313" key="8">
    <source>
        <dbReference type="Proteomes" id="UP000825799"/>
    </source>
</evidence>
<protein>
    <recommendedName>
        <fullName evidence="5">Purine nucleoside phosphorylase</fullName>
        <ecNumber evidence="5">2.4.2.1</ecNumber>
    </recommendedName>
    <alternativeName>
        <fullName evidence="5">Inosine-guanosine phosphorylase</fullName>
    </alternativeName>
</protein>
<dbReference type="NCBIfam" id="NF006054">
    <property type="entry name" value="PRK08202.1"/>
    <property type="match status" value="1"/>
</dbReference>
<dbReference type="Proteomes" id="UP000825799">
    <property type="component" value="Chromosome"/>
</dbReference>
<organism evidence="7 8">
    <name type="scientific">Devosia salina</name>
    <dbReference type="NCBI Taxonomy" id="2860336"/>
    <lineage>
        <taxon>Bacteria</taxon>
        <taxon>Pseudomonadati</taxon>
        <taxon>Pseudomonadota</taxon>
        <taxon>Alphaproteobacteria</taxon>
        <taxon>Hyphomicrobiales</taxon>
        <taxon>Devosiaceae</taxon>
        <taxon>Devosia</taxon>
    </lineage>
</organism>
<dbReference type="Pfam" id="PF01048">
    <property type="entry name" value="PNP_UDP_1"/>
    <property type="match status" value="1"/>
</dbReference>
<feature type="domain" description="Nucleoside phosphorylase" evidence="6">
    <location>
        <begin position="20"/>
        <end position="261"/>
    </location>
</feature>
<evidence type="ECO:0000259" key="6">
    <source>
        <dbReference type="Pfam" id="PF01048"/>
    </source>
</evidence>
<dbReference type="PIRSF" id="PIRSF000477">
    <property type="entry name" value="PurNPase"/>
    <property type="match status" value="1"/>
</dbReference>
<comment type="pathway">
    <text evidence="1 5">Purine metabolism; purine nucleoside salvage.</text>
</comment>
<dbReference type="CDD" id="cd09009">
    <property type="entry name" value="PNP-EcPNPII_like"/>
    <property type="match status" value="1"/>
</dbReference>
<accession>A0ABX8WF14</accession>
<evidence type="ECO:0000256" key="5">
    <source>
        <dbReference type="PIRNR" id="PIRNR000477"/>
    </source>
</evidence>
<evidence type="ECO:0000256" key="1">
    <source>
        <dbReference type="ARBA" id="ARBA00005058"/>
    </source>
</evidence>
<name>A0ABX8WF14_9HYPH</name>